<dbReference type="HOGENOM" id="CLU_057297_2_0_5"/>
<evidence type="ECO:0000256" key="1">
    <source>
        <dbReference type="ARBA" id="ARBA00001974"/>
    </source>
</evidence>
<dbReference type="GO" id="GO:0106312">
    <property type="term" value="F:methylenetetrahydrofolate reductase (NADH) activity"/>
    <property type="evidence" value="ECO:0007669"/>
    <property type="project" value="UniProtKB-EC"/>
</dbReference>
<keyword evidence="4 9" id="KW-0285">Flavoprotein</keyword>
<comment type="similarity">
    <text evidence="3 9">Belongs to the methylenetetrahydrofolate reductase family.</text>
</comment>
<dbReference type="CDD" id="cd00537">
    <property type="entry name" value="MTHFR"/>
    <property type="match status" value="1"/>
</dbReference>
<dbReference type="PATRIC" id="fig|999552.6.peg.2959"/>
<evidence type="ECO:0000313" key="11">
    <source>
        <dbReference type="Proteomes" id="UP000018780"/>
    </source>
</evidence>
<evidence type="ECO:0000256" key="4">
    <source>
        <dbReference type="ARBA" id="ARBA00022630"/>
    </source>
</evidence>
<evidence type="ECO:0000256" key="6">
    <source>
        <dbReference type="ARBA" id="ARBA00023002"/>
    </source>
</evidence>
<comment type="cofactor">
    <cofactor evidence="1 9">
        <name>FAD</name>
        <dbReference type="ChEBI" id="CHEBI:57692"/>
    </cofactor>
</comment>
<keyword evidence="6 9" id="KW-0560">Oxidoreductase</keyword>
<dbReference type="GO" id="GO:0035999">
    <property type="term" value="P:tetrahydrofolate interconversion"/>
    <property type="evidence" value="ECO:0007669"/>
    <property type="project" value="UniProtKB-UniPathway"/>
</dbReference>
<comment type="pathway">
    <text evidence="2 9">One-carbon metabolism; tetrahydrofolate interconversion.</text>
</comment>
<keyword evidence="5 9" id="KW-0274">FAD</keyword>
<dbReference type="Gene3D" id="3.20.20.220">
    <property type="match status" value="1"/>
</dbReference>
<evidence type="ECO:0000256" key="5">
    <source>
        <dbReference type="ARBA" id="ARBA00022827"/>
    </source>
</evidence>
<name>V9VST7_9RHOB</name>
<comment type="catalytic activity">
    <reaction evidence="8">
        <text>(6S)-5-methyl-5,6,7,8-tetrahydrofolate + NAD(+) = (6R)-5,10-methylene-5,6,7,8-tetrahydrofolate + NADH + H(+)</text>
        <dbReference type="Rhea" id="RHEA:19821"/>
        <dbReference type="ChEBI" id="CHEBI:15378"/>
        <dbReference type="ChEBI" id="CHEBI:15636"/>
        <dbReference type="ChEBI" id="CHEBI:18608"/>
        <dbReference type="ChEBI" id="CHEBI:57540"/>
        <dbReference type="ChEBI" id="CHEBI:57945"/>
        <dbReference type="EC" id="1.5.1.54"/>
    </reaction>
    <physiologicalReaction direction="right-to-left" evidence="8">
        <dbReference type="Rhea" id="RHEA:19823"/>
    </physiologicalReaction>
</comment>
<protein>
    <recommendedName>
        <fullName evidence="9">Methylenetetrahydrofolate reductase</fullName>
    </recommendedName>
</protein>
<dbReference type="GO" id="GO:0005829">
    <property type="term" value="C:cytosol"/>
    <property type="evidence" value="ECO:0007669"/>
    <property type="project" value="TreeGrafter"/>
</dbReference>
<dbReference type="PANTHER" id="PTHR45754:SF3">
    <property type="entry name" value="METHYLENETETRAHYDROFOLATE REDUCTASE (NADPH)"/>
    <property type="match status" value="1"/>
</dbReference>
<gene>
    <name evidence="10" type="ORF">METH_14780</name>
</gene>
<dbReference type="Pfam" id="PF02219">
    <property type="entry name" value="MTHFR"/>
    <property type="match status" value="1"/>
</dbReference>
<evidence type="ECO:0000256" key="8">
    <source>
        <dbReference type="ARBA" id="ARBA00048628"/>
    </source>
</evidence>
<evidence type="ECO:0000256" key="7">
    <source>
        <dbReference type="ARBA" id="ARBA00034478"/>
    </source>
</evidence>
<dbReference type="InterPro" id="IPR029041">
    <property type="entry name" value="FAD-linked_oxidoreductase-like"/>
</dbReference>
<dbReference type="GO" id="GO:0009086">
    <property type="term" value="P:methionine biosynthetic process"/>
    <property type="evidence" value="ECO:0007669"/>
    <property type="project" value="TreeGrafter"/>
</dbReference>
<dbReference type="InterPro" id="IPR003171">
    <property type="entry name" value="Mehydrof_redctse-like"/>
</dbReference>
<dbReference type="EMBL" id="CP006773">
    <property type="protein sequence ID" value="AHD01786.1"/>
    <property type="molecule type" value="Genomic_DNA"/>
</dbReference>
<proteinExistence type="inferred from homology"/>
<dbReference type="KEGG" id="lmd:METH_14780"/>
<comment type="pathway">
    <text evidence="7">Amino-acid biosynthesis; L-methionine biosynthesis via de novo pathway.</text>
</comment>
<keyword evidence="11" id="KW-1185">Reference proteome</keyword>
<evidence type="ECO:0000256" key="3">
    <source>
        <dbReference type="ARBA" id="ARBA00006743"/>
    </source>
</evidence>
<dbReference type="PANTHER" id="PTHR45754">
    <property type="entry name" value="METHYLENETETRAHYDROFOLATE REDUCTASE"/>
    <property type="match status" value="1"/>
</dbReference>
<reference evidence="10 11" key="1">
    <citation type="submission" date="2013-09" db="EMBL/GenBank/DDBJ databases">
        <authorList>
            <consortium name="DOE Joint Genome Institute"/>
            <person name="Klenk H.-P."/>
            <person name="Huntemann M."/>
            <person name="Han J."/>
            <person name="Chen A."/>
            <person name="Kyrpides N."/>
            <person name="Mavromatis K."/>
            <person name="Markowitz V."/>
            <person name="Palaniappan K."/>
            <person name="Ivanova N."/>
            <person name="Schaumberg A."/>
            <person name="Pati A."/>
            <person name="Liolios K."/>
            <person name="Nordberg H.P."/>
            <person name="Cantor M.N."/>
            <person name="Hua S.X."/>
            <person name="Woyke T."/>
        </authorList>
    </citation>
    <scope>NUCLEOTIDE SEQUENCE [LARGE SCALE GENOMIC DNA]</scope>
    <source>
        <strain evidence="10 11">DSM 14336</strain>
    </source>
</reference>
<accession>V9VST7</accession>
<dbReference type="Proteomes" id="UP000018780">
    <property type="component" value="Chromosome"/>
</dbReference>
<evidence type="ECO:0000313" key="10">
    <source>
        <dbReference type="EMBL" id="AHD01786.1"/>
    </source>
</evidence>
<organism evidence="10 11">
    <name type="scientific">Leisingera methylohalidivorans DSM 14336</name>
    <dbReference type="NCBI Taxonomy" id="999552"/>
    <lineage>
        <taxon>Bacteria</taxon>
        <taxon>Pseudomonadati</taxon>
        <taxon>Pseudomonadota</taxon>
        <taxon>Alphaproteobacteria</taxon>
        <taxon>Rhodobacterales</taxon>
        <taxon>Roseobacteraceae</taxon>
        <taxon>Leisingera</taxon>
    </lineage>
</organism>
<evidence type="ECO:0000256" key="9">
    <source>
        <dbReference type="RuleBase" id="RU003862"/>
    </source>
</evidence>
<sequence length="320" mass="34900">MDHTLPQPYSAPPEGHVSHSRLERVLRSGRFAITAELNPPDSADPADVYDAARPLGEVADAINATDASGANCHMSSIGISALLTRAGYSPVYQISCRDRNRIAIQGDVLGAAAMGVSNVLCLTGDGVGVGDQPGAKPVFDFDSLSLLRTIRTMRDERKFLSGRTIKNPPLLFLGAAENPCIPPYEWRPERLAKKVEAGAEYIQTNYIYDVPLFEKFMARVRDLGLDKKVYILAGVGPLASARAARWMRSNVPGIHVPDAVIDRMEKAEKPGQEGKKICVELIQQMREIAGVSGVHVMAYRKEHEVSEIIRASGVLASRKR</sequence>
<dbReference type="STRING" id="999552.METH_14780"/>
<dbReference type="UniPathway" id="UPA00193"/>
<dbReference type="SUPFAM" id="SSF51730">
    <property type="entry name" value="FAD-linked oxidoreductase"/>
    <property type="match status" value="1"/>
</dbReference>
<evidence type="ECO:0000256" key="2">
    <source>
        <dbReference type="ARBA" id="ARBA00004777"/>
    </source>
</evidence>
<dbReference type="AlphaFoldDB" id="V9VST7"/>
<dbReference type="GO" id="GO:0071949">
    <property type="term" value="F:FAD binding"/>
    <property type="evidence" value="ECO:0007669"/>
    <property type="project" value="TreeGrafter"/>
</dbReference>